<accession>A0ABU7M151</accession>
<dbReference type="EMBL" id="JAZDRO010000006">
    <property type="protein sequence ID" value="MEE2567500.1"/>
    <property type="molecule type" value="Genomic_DNA"/>
</dbReference>
<name>A0ABU7M151_9PROT</name>
<evidence type="ECO:0000313" key="3">
    <source>
        <dbReference type="Proteomes" id="UP001310692"/>
    </source>
</evidence>
<feature type="transmembrane region" description="Helical" evidence="1">
    <location>
        <begin position="44"/>
        <end position="64"/>
    </location>
</feature>
<gene>
    <name evidence="2" type="ORF">V0U35_12500</name>
</gene>
<proteinExistence type="predicted"/>
<comment type="caution">
    <text evidence="2">The sequence shown here is derived from an EMBL/GenBank/DDBJ whole genome shotgun (WGS) entry which is preliminary data.</text>
</comment>
<keyword evidence="1" id="KW-0812">Transmembrane</keyword>
<dbReference type="Proteomes" id="UP001310692">
    <property type="component" value="Unassembled WGS sequence"/>
</dbReference>
<keyword evidence="3" id="KW-1185">Reference proteome</keyword>
<protein>
    <submittedName>
        <fullName evidence="2">Uncharacterized protein</fullName>
    </submittedName>
</protein>
<sequence length="146" mass="16135">MTEAEVVPLLIEFMHVLLAGISVYFTIVSAYVVGLYAFLVRANIVLKVVAFLFFTLIFFFLMQFNYGAGVFQRGLVEVLAGLETTTGLSAAGQTALDSARSGLNAKVRTVMWLGSLATYLALFYLTFFHRWSHLMGDDKADEGMPT</sequence>
<feature type="transmembrane region" description="Helical" evidence="1">
    <location>
        <begin position="110"/>
        <end position="128"/>
    </location>
</feature>
<reference evidence="2 3" key="1">
    <citation type="submission" date="2024-01" db="EMBL/GenBank/DDBJ databases">
        <title>Hyphobacterium bacterium isolated from marine sediment.</title>
        <authorList>
            <person name="Zhao S."/>
        </authorList>
    </citation>
    <scope>NUCLEOTIDE SEQUENCE [LARGE SCALE GENOMIC DNA]</scope>
    <source>
        <strain evidence="2 3">Y60-23</strain>
    </source>
</reference>
<keyword evidence="1" id="KW-1133">Transmembrane helix</keyword>
<keyword evidence="1" id="KW-0472">Membrane</keyword>
<organism evidence="2 3">
    <name type="scientific">Hyphobacterium marinum</name>
    <dbReference type="NCBI Taxonomy" id="3116574"/>
    <lineage>
        <taxon>Bacteria</taxon>
        <taxon>Pseudomonadati</taxon>
        <taxon>Pseudomonadota</taxon>
        <taxon>Alphaproteobacteria</taxon>
        <taxon>Maricaulales</taxon>
        <taxon>Maricaulaceae</taxon>
        <taxon>Hyphobacterium</taxon>
    </lineage>
</organism>
<evidence type="ECO:0000256" key="1">
    <source>
        <dbReference type="SAM" id="Phobius"/>
    </source>
</evidence>
<feature type="transmembrane region" description="Helical" evidence="1">
    <location>
        <begin position="13"/>
        <end position="37"/>
    </location>
</feature>
<dbReference type="RefSeq" id="WP_330197065.1">
    <property type="nucleotide sequence ID" value="NZ_JAZDRO010000006.1"/>
</dbReference>
<evidence type="ECO:0000313" key="2">
    <source>
        <dbReference type="EMBL" id="MEE2567500.1"/>
    </source>
</evidence>